<evidence type="ECO:0000313" key="7">
    <source>
        <dbReference type="Proteomes" id="UP000800094"/>
    </source>
</evidence>
<evidence type="ECO:0000256" key="4">
    <source>
        <dbReference type="ARBA" id="ARBA00023136"/>
    </source>
</evidence>
<keyword evidence="3 5" id="KW-1133">Transmembrane helix</keyword>
<dbReference type="Pfam" id="PF01040">
    <property type="entry name" value="UbiA"/>
    <property type="match status" value="1"/>
</dbReference>
<dbReference type="Proteomes" id="UP000800094">
    <property type="component" value="Unassembled WGS sequence"/>
</dbReference>
<dbReference type="AlphaFoldDB" id="A0A6A6IE09"/>
<evidence type="ECO:0000256" key="5">
    <source>
        <dbReference type="SAM" id="Phobius"/>
    </source>
</evidence>
<sequence length="292" mass="32169">MEPTQTSAFSPGLADTPSTITKTVFGCVALLSSGAFGVYGPAEPFGTLSRLPLIMAWTWINLLGEVVANQRRAGSIIEDTINKPWRPLPSKRLTPDEARHLLLWILPSSYLAGVVLGGSDASVALMVFSYMYNDLGGANENWLLRNLLNACGLSSFSFGAAQVAWGPRSTLSKTVYAWIAILAAVISSTVQLQDLPDIEGDKARGRRTMPLIYGDTPVRWSVCIPALFWSFYCPFYWNLDLFGYLPSLLLGSIIAARTLIARYSEADAVTWKLWCAWMGILYLLPLLAHRRN</sequence>
<proteinExistence type="predicted"/>
<keyword evidence="2 5" id="KW-0812">Transmembrane</keyword>
<organism evidence="6 7">
    <name type="scientific">Trematosphaeria pertusa</name>
    <dbReference type="NCBI Taxonomy" id="390896"/>
    <lineage>
        <taxon>Eukaryota</taxon>
        <taxon>Fungi</taxon>
        <taxon>Dikarya</taxon>
        <taxon>Ascomycota</taxon>
        <taxon>Pezizomycotina</taxon>
        <taxon>Dothideomycetes</taxon>
        <taxon>Pleosporomycetidae</taxon>
        <taxon>Pleosporales</taxon>
        <taxon>Massarineae</taxon>
        <taxon>Trematosphaeriaceae</taxon>
        <taxon>Trematosphaeria</taxon>
    </lineage>
</organism>
<evidence type="ECO:0008006" key="8">
    <source>
        <dbReference type="Google" id="ProtNLM"/>
    </source>
</evidence>
<reference evidence="6" key="1">
    <citation type="journal article" date="2020" name="Stud. Mycol.">
        <title>101 Dothideomycetes genomes: a test case for predicting lifestyles and emergence of pathogens.</title>
        <authorList>
            <person name="Haridas S."/>
            <person name="Albert R."/>
            <person name="Binder M."/>
            <person name="Bloem J."/>
            <person name="Labutti K."/>
            <person name="Salamov A."/>
            <person name="Andreopoulos B."/>
            <person name="Baker S."/>
            <person name="Barry K."/>
            <person name="Bills G."/>
            <person name="Bluhm B."/>
            <person name="Cannon C."/>
            <person name="Castanera R."/>
            <person name="Culley D."/>
            <person name="Daum C."/>
            <person name="Ezra D."/>
            <person name="Gonzalez J."/>
            <person name="Henrissat B."/>
            <person name="Kuo A."/>
            <person name="Liang C."/>
            <person name="Lipzen A."/>
            <person name="Lutzoni F."/>
            <person name="Magnuson J."/>
            <person name="Mondo S."/>
            <person name="Nolan M."/>
            <person name="Ohm R."/>
            <person name="Pangilinan J."/>
            <person name="Park H.-J."/>
            <person name="Ramirez L."/>
            <person name="Alfaro M."/>
            <person name="Sun H."/>
            <person name="Tritt A."/>
            <person name="Yoshinaga Y."/>
            <person name="Zwiers L.-H."/>
            <person name="Turgeon B."/>
            <person name="Goodwin S."/>
            <person name="Spatafora J."/>
            <person name="Crous P."/>
            <person name="Grigoriev I."/>
        </authorList>
    </citation>
    <scope>NUCLEOTIDE SEQUENCE</scope>
    <source>
        <strain evidence="6">CBS 122368</strain>
    </source>
</reference>
<name>A0A6A6IE09_9PLEO</name>
<dbReference type="PANTHER" id="PTHR42723">
    <property type="entry name" value="CHLOROPHYLL SYNTHASE"/>
    <property type="match status" value="1"/>
</dbReference>
<feature type="transmembrane region" description="Helical" evidence="5">
    <location>
        <begin position="269"/>
        <end position="288"/>
    </location>
</feature>
<dbReference type="GO" id="GO:0016765">
    <property type="term" value="F:transferase activity, transferring alkyl or aryl (other than methyl) groups"/>
    <property type="evidence" value="ECO:0007669"/>
    <property type="project" value="InterPro"/>
</dbReference>
<evidence type="ECO:0000256" key="3">
    <source>
        <dbReference type="ARBA" id="ARBA00022989"/>
    </source>
</evidence>
<comment type="subcellular location">
    <subcellularLocation>
        <location evidence="1">Membrane</location>
        <topology evidence="1">Multi-pass membrane protein</topology>
    </subcellularLocation>
</comment>
<keyword evidence="7" id="KW-1185">Reference proteome</keyword>
<feature type="transmembrane region" description="Helical" evidence="5">
    <location>
        <begin position="218"/>
        <end position="237"/>
    </location>
</feature>
<dbReference type="EMBL" id="ML987195">
    <property type="protein sequence ID" value="KAF2248666.1"/>
    <property type="molecule type" value="Genomic_DNA"/>
</dbReference>
<dbReference type="CDD" id="cd13965">
    <property type="entry name" value="PT_UbiA_3"/>
    <property type="match status" value="1"/>
</dbReference>
<feature type="transmembrane region" description="Helical" evidence="5">
    <location>
        <begin position="244"/>
        <end position="263"/>
    </location>
</feature>
<feature type="transmembrane region" description="Helical" evidence="5">
    <location>
        <begin position="175"/>
        <end position="192"/>
    </location>
</feature>
<accession>A0A6A6IE09</accession>
<dbReference type="PANTHER" id="PTHR42723:SF1">
    <property type="entry name" value="CHLOROPHYLL SYNTHASE, CHLOROPLASTIC"/>
    <property type="match status" value="1"/>
</dbReference>
<dbReference type="OrthoDB" id="434972at2759"/>
<evidence type="ECO:0000313" key="6">
    <source>
        <dbReference type="EMBL" id="KAF2248666.1"/>
    </source>
</evidence>
<keyword evidence="4 5" id="KW-0472">Membrane</keyword>
<protein>
    <recommendedName>
        <fullName evidence="8">UbiA prenyltransferase</fullName>
    </recommendedName>
</protein>
<dbReference type="GO" id="GO:0016020">
    <property type="term" value="C:membrane"/>
    <property type="evidence" value="ECO:0007669"/>
    <property type="project" value="UniProtKB-SubCell"/>
</dbReference>
<evidence type="ECO:0000256" key="2">
    <source>
        <dbReference type="ARBA" id="ARBA00022692"/>
    </source>
</evidence>
<feature type="transmembrane region" description="Helical" evidence="5">
    <location>
        <begin position="142"/>
        <end position="163"/>
    </location>
</feature>
<dbReference type="GeneID" id="54584311"/>
<dbReference type="InterPro" id="IPR000537">
    <property type="entry name" value="UbiA_prenyltransferase"/>
</dbReference>
<feature type="transmembrane region" description="Helical" evidence="5">
    <location>
        <begin position="101"/>
        <end position="130"/>
    </location>
</feature>
<dbReference type="InterPro" id="IPR050475">
    <property type="entry name" value="Prenyltransferase_related"/>
</dbReference>
<dbReference type="RefSeq" id="XP_033683670.1">
    <property type="nucleotide sequence ID" value="XM_033830981.1"/>
</dbReference>
<evidence type="ECO:0000256" key="1">
    <source>
        <dbReference type="ARBA" id="ARBA00004141"/>
    </source>
</evidence>
<gene>
    <name evidence="6" type="ORF">BU26DRAFT_530784</name>
</gene>